<dbReference type="Proteomes" id="UP001391051">
    <property type="component" value="Unassembled WGS sequence"/>
</dbReference>
<organism evidence="1 2">
    <name type="scientific">Apiospora aurea</name>
    <dbReference type="NCBI Taxonomy" id="335848"/>
    <lineage>
        <taxon>Eukaryota</taxon>
        <taxon>Fungi</taxon>
        <taxon>Dikarya</taxon>
        <taxon>Ascomycota</taxon>
        <taxon>Pezizomycotina</taxon>
        <taxon>Sordariomycetes</taxon>
        <taxon>Xylariomycetidae</taxon>
        <taxon>Amphisphaeriales</taxon>
        <taxon>Apiosporaceae</taxon>
        <taxon>Apiospora</taxon>
    </lineage>
</organism>
<evidence type="ECO:0000313" key="1">
    <source>
        <dbReference type="EMBL" id="KAK7959727.1"/>
    </source>
</evidence>
<dbReference type="EMBL" id="JAQQWE010000003">
    <property type="protein sequence ID" value="KAK7959727.1"/>
    <property type="molecule type" value="Genomic_DNA"/>
</dbReference>
<accession>A0ABR1QNH0</accession>
<name>A0ABR1QNH0_9PEZI</name>
<reference evidence="1 2" key="1">
    <citation type="submission" date="2023-01" db="EMBL/GenBank/DDBJ databases">
        <title>Analysis of 21 Apiospora genomes using comparative genomics revels a genus with tremendous synthesis potential of carbohydrate active enzymes and secondary metabolites.</title>
        <authorList>
            <person name="Sorensen T."/>
        </authorList>
    </citation>
    <scope>NUCLEOTIDE SEQUENCE [LARGE SCALE GENOMIC DNA]</scope>
    <source>
        <strain evidence="1 2">CBS 24483</strain>
    </source>
</reference>
<protein>
    <submittedName>
        <fullName evidence="1">Uncharacterized protein</fullName>
    </submittedName>
</protein>
<evidence type="ECO:0000313" key="2">
    <source>
        <dbReference type="Proteomes" id="UP001391051"/>
    </source>
</evidence>
<proteinExistence type="predicted"/>
<dbReference type="RefSeq" id="XP_066703430.1">
    <property type="nucleotide sequence ID" value="XM_066840803.1"/>
</dbReference>
<dbReference type="InterPro" id="IPR036770">
    <property type="entry name" value="Ankyrin_rpt-contain_sf"/>
</dbReference>
<dbReference type="GeneID" id="92073865"/>
<keyword evidence="2" id="KW-1185">Reference proteome</keyword>
<gene>
    <name evidence="1" type="ORF">PG986_004581</name>
</gene>
<comment type="caution">
    <text evidence="1">The sequence shown here is derived from an EMBL/GenBank/DDBJ whole genome shotgun (WGS) entry which is preliminary data.</text>
</comment>
<dbReference type="Gene3D" id="1.25.40.20">
    <property type="entry name" value="Ankyrin repeat-containing domain"/>
    <property type="match status" value="1"/>
</dbReference>
<sequence length="612" mass="68400">MIERLPRSAYEAYDQGLRRMAEEFPDVEEGELPCTAIQALFWVVYAKSPLTETQLRQALATKFGAQGYDPNREVFKGFSLTSICAEYLVVDNEDSTLRVAHKTIADDLLQPKTRTTWFPSIEEHIPTTLLQFLHFECLKRGNGGISRGDFISLYPLCPYALEFWGKDLARFLSPPKPEIPETTLWKMADTTLKESICGWNDYVNVQATKVLAAQLGGEPDQEGWPSEEWFAPGRINGLHWVVFLDLPVFIPILAEHDRERLDRDPIPTTPLGLASICKGESMMDDLITIGAQVNLSHDTDHIVLPPIFDAALCKNATMVSKLLKIGADPSVRRGTRDESPLDMAFWLGHEQVADILATNIHKNSPMSAQELLFLVRGGFVKQLECAIERGLGLNIPCENGKMALDYAKEMGNQGITELLIKGRAASKLTWPAVKTDSCPYPLNYQPAAVMTPIASGQRHWGELDCAKARYSSREKEESQNVLLLEVPVSGDVGLQVRRIVFETVSADQGFSNHYNGPPIYMGSLRSRVCVRMKQKHGTSQDFILQNNVHASHEVRLHTNIWNLSELEASFPAKAALMKTYWGAECTPSLGTRNWRTCMGVQSLLRTSPVVQV</sequence>
<dbReference type="SUPFAM" id="SSF48403">
    <property type="entry name" value="Ankyrin repeat"/>
    <property type="match status" value="1"/>
</dbReference>